<organism evidence="4 5">
    <name type="scientific">Aldrovandia affinis</name>
    <dbReference type="NCBI Taxonomy" id="143900"/>
    <lineage>
        <taxon>Eukaryota</taxon>
        <taxon>Metazoa</taxon>
        <taxon>Chordata</taxon>
        <taxon>Craniata</taxon>
        <taxon>Vertebrata</taxon>
        <taxon>Euteleostomi</taxon>
        <taxon>Actinopterygii</taxon>
        <taxon>Neopterygii</taxon>
        <taxon>Teleostei</taxon>
        <taxon>Notacanthiformes</taxon>
        <taxon>Halosauridae</taxon>
        <taxon>Aldrovandia</taxon>
    </lineage>
</organism>
<dbReference type="InterPro" id="IPR053134">
    <property type="entry name" value="RNA-dir_DNA_polymerase"/>
</dbReference>
<proteinExistence type="inferred from homology"/>
<accession>A0AAD7RDD6</accession>
<evidence type="ECO:0000256" key="1">
    <source>
        <dbReference type="ARBA" id="ARBA00010879"/>
    </source>
</evidence>
<name>A0AAD7RDD6_9TELE</name>
<dbReference type="InterPro" id="IPR043128">
    <property type="entry name" value="Rev_trsase/Diguanyl_cyclase"/>
</dbReference>
<evidence type="ECO:0000256" key="2">
    <source>
        <dbReference type="ARBA" id="ARBA00012180"/>
    </source>
</evidence>
<evidence type="ECO:0000313" key="5">
    <source>
        <dbReference type="Proteomes" id="UP001221898"/>
    </source>
</evidence>
<gene>
    <name evidence="4" type="ORF">AAFF_G00272380</name>
</gene>
<evidence type="ECO:0000313" key="4">
    <source>
        <dbReference type="EMBL" id="KAJ8373001.1"/>
    </source>
</evidence>
<protein>
    <recommendedName>
        <fullName evidence="2">ribonuclease H</fullName>
        <ecNumber evidence="2">3.1.26.4</ecNumber>
    </recommendedName>
</protein>
<dbReference type="CDD" id="cd01647">
    <property type="entry name" value="RT_LTR"/>
    <property type="match status" value="1"/>
</dbReference>
<evidence type="ECO:0000259" key="3">
    <source>
        <dbReference type="Pfam" id="PF00078"/>
    </source>
</evidence>
<dbReference type="Proteomes" id="UP001221898">
    <property type="component" value="Unassembled WGS sequence"/>
</dbReference>
<feature type="domain" description="Reverse transcriptase" evidence="3">
    <location>
        <begin position="22"/>
        <end position="112"/>
    </location>
</feature>
<dbReference type="InterPro" id="IPR000477">
    <property type="entry name" value="RT_dom"/>
</dbReference>
<dbReference type="PANTHER" id="PTHR24559">
    <property type="entry name" value="TRANSPOSON TY3-I GAG-POL POLYPROTEIN"/>
    <property type="match status" value="1"/>
</dbReference>
<dbReference type="EMBL" id="JAINUG010000377">
    <property type="protein sequence ID" value="KAJ8373001.1"/>
    <property type="molecule type" value="Genomic_DNA"/>
</dbReference>
<dbReference type="Pfam" id="PF00078">
    <property type="entry name" value="RVT_1"/>
    <property type="match status" value="1"/>
</dbReference>
<dbReference type="PANTHER" id="PTHR24559:SF444">
    <property type="entry name" value="REVERSE TRANSCRIPTASE DOMAIN-CONTAINING PROTEIN"/>
    <property type="match status" value="1"/>
</dbReference>
<comment type="similarity">
    <text evidence="1">Belongs to the beta type-B retroviral polymerase family. HERV class-II K(HML-2) pol subfamily.</text>
</comment>
<dbReference type="Gene3D" id="3.10.10.10">
    <property type="entry name" value="HIV Type 1 Reverse Transcriptase, subunit A, domain 1"/>
    <property type="match status" value="1"/>
</dbReference>
<dbReference type="EC" id="3.1.26.4" evidence="2"/>
<comment type="caution">
    <text evidence="4">The sequence shown here is derived from an EMBL/GenBank/DDBJ whole genome shotgun (WGS) entry which is preliminary data.</text>
</comment>
<dbReference type="InterPro" id="IPR043502">
    <property type="entry name" value="DNA/RNA_pol_sf"/>
</dbReference>
<dbReference type="GO" id="GO:0004523">
    <property type="term" value="F:RNA-DNA hybrid ribonuclease activity"/>
    <property type="evidence" value="ECO:0007669"/>
    <property type="project" value="UniProtKB-EC"/>
</dbReference>
<reference evidence="4" key="1">
    <citation type="journal article" date="2023" name="Science">
        <title>Genome structures resolve the early diversification of teleost fishes.</title>
        <authorList>
            <person name="Parey E."/>
            <person name="Louis A."/>
            <person name="Montfort J."/>
            <person name="Bouchez O."/>
            <person name="Roques C."/>
            <person name="Iampietro C."/>
            <person name="Lluch J."/>
            <person name="Castinel A."/>
            <person name="Donnadieu C."/>
            <person name="Desvignes T."/>
            <person name="Floi Bucao C."/>
            <person name="Jouanno E."/>
            <person name="Wen M."/>
            <person name="Mejri S."/>
            <person name="Dirks R."/>
            <person name="Jansen H."/>
            <person name="Henkel C."/>
            <person name="Chen W.J."/>
            <person name="Zahm M."/>
            <person name="Cabau C."/>
            <person name="Klopp C."/>
            <person name="Thompson A.W."/>
            <person name="Robinson-Rechavi M."/>
            <person name="Braasch I."/>
            <person name="Lecointre G."/>
            <person name="Bobe J."/>
            <person name="Postlethwait J.H."/>
            <person name="Berthelot C."/>
            <person name="Roest Crollius H."/>
            <person name="Guiguen Y."/>
        </authorList>
    </citation>
    <scope>NUCLEOTIDE SEQUENCE</scope>
    <source>
        <strain evidence="4">NC1722</strain>
    </source>
</reference>
<dbReference type="SUPFAM" id="SSF56672">
    <property type="entry name" value="DNA/RNA polymerases"/>
    <property type="match status" value="1"/>
</dbReference>
<keyword evidence="5" id="KW-1185">Reference proteome</keyword>
<dbReference type="Gene3D" id="3.30.70.270">
    <property type="match status" value="1"/>
</dbReference>
<sequence length="136" mass="14851">MRSTVLAVVGHTTMSGRRVVMVPLSPSAGPKTAFTIGRGLLEFNVIPFGLCNSPATFERLMEKLLQPVLASACMVYLDDILVHASTYMAVLHTVFKLIKLNLCLNLVKCSLLVEDVRSFVLACAMCTQHTNPRTSP</sequence>
<dbReference type="AlphaFoldDB" id="A0AAD7RDD6"/>